<keyword evidence="2" id="KW-1185">Reference proteome</keyword>
<dbReference type="EMBL" id="FOLL01000017">
    <property type="protein sequence ID" value="SFC65023.1"/>
    <property type="molecule type" value="Genomic_DNA"/>
</dbReference>
<evidence type="ECO:0000313" key="1">
    <source>
        <dbReference type="EMBL" id="SFC65023.1"/>
    </source>
</evidence>
<dbReference type="Proteomes" id="UP000199577">
    <property type="component" value="Unassembled WGS sequence"/>
</dbReference>
<evidence type="ECO:0000313" key="2">
    <source>
        <dbReference type="Proteomes" id="UP000199577"/>
    </source>
</evidence>
<dbReference type="Pfam" id="PF16395">
    <property type="entry name" value="DUF5004"/>
    <property type="match status" value="1"/>
</dbReference>
<reference evidence="1 2" key="1">
    <citation type="submission" date="2016-10" db="EMBL/GenBank/DDBJ databases">
        <authorList>
            <person name="de Groot N.N."/>
        </authorList>
    </citation>
    <scope>NUCLEOTIDE SEQUENCE [LARGE SCALE GENOMIC DNA]</scope>
    <source>
        <strain evidence="1 2">DSM 22900</strain>
    </source>
</reference>
<sequence length="167" mass="18659">MELIKSFTRVHSRLKQRIMKVNFVLSAALLVLGLIGLSSCEDEVSNVPTAEAVKDITGSWKVVQLTRNGEDLSERLDLSGFRIGFNSDGTYTLANQLPFIADAPGTYKLSDPQYPFALVLTPEGVEEDVVARFQFPMVKGKRQLSLSFSLGCESNTYQFNFERENQN</sequence>
<name>A0A1I1L3P5_9SPHI</name>
<dbReference type="STRING" id="623281.SAMN05421747_11762"/>
<protein>
    <recommendedName>
        <fullName evidence="3">DUF5004 domain-containing protein</fullName>
    </recommendedName>
</protein>
<evidence type="ECO:0008006" key="3">
    <source>
        <dbReference type="Google" id="ProtNLM"/>
    </source>
</evidence>
<gene>
    <name evidence="1" type="ORF">SAMN05421747_11762</name>
</gene>
<accession>A0A1I1L3P5</accession>
<proteinExistence type="predicted"/>
<organism evidence="1 2">
    <name type="scientific">Parapedobacter composti</name>
    <dbReference type="NCBI Taxonomy" id="623281"/>
    <lineage>
        <taxon>Bacteria</taxon>
        <taxon>Pseudomonadati</taxon>
        <taxon>Bacteroidota</taxon>
        <taxon>Sphingobacteriia</taxon>
        <taxon>Sphingobacteriales</taxon>
        <taxon>Sphingobacteriaceae</taxon>
        <taxon>Parapedobacter</taxon>
    </lineage>
</organism>
<dbReference type="InterPro" id="IPR032168">
    <property type="entry name" value="DUF5004"/>
</dbReference>
<dbReference type="AlphaFoldDB" id="A0A1I1L3P5"/>